<accession>A0ABY1PWK1</accession>
<dbReference type="Pfam" id="PF00190">
    <property type="entry name" value="Cupin_1"/>
    <property type="match status" value="1"/>
</dbReference>
<dbReference type="InterPro" id="IPR014710">
    <property type="entry name" value="RmlC-like_jellyroll"/>
</dbReference>
<comment type="caution">
    <text evidence="2">The sequence shown here is derived from an EMBL/GenBank/DDBJ whole genome shotgun (WGS) entry which is preliminary data.</text>
</comment>
<dbReference type="EMBL" id="FXUL01000003">
    <property type="protein sequence ID" value="SMP51401.1"/>
    <property type="molecule type" value="Genomic_DNA"/>
</dbReference>
<reference evidence="2 3" key="1">
    <citation type="submission" date="2017-05" db="EMBL/GenBank/DDBJ databases">
        <authorList>
            <person name="Varghese N."/>
            <person name="Submissions S."/>
        </authorList>
    </citation>
    <scope>NUCLEOTIDE SEQUENCE [LARGE SCALE GENOMIC DNA]</scope>
    <source>
        <strain evidence="2 3">DSM 26001</strain>
    </source>
</reference>
<name>A0ABY1PWK1_9BURK</name>
<evidence type="ECO:0000313" key="2">
    <source>
        <dbReference type="EMBL" id="SMP51401.1"/>
    </source>
</evidence>
<keyword evidence="3" id="KW-1185">Reference proteome</keyword>
<proteinExistence type="predicted"/>
<dbReference type="Gene3D" id="2.60.120.10">
    <property type="entry name" value="Jelly Rolls"/>
    <property type="match status" value="1"/>
</dbReference>
<dbReference type="InterPro" id="IPR006045">
    <property type="entry name" value="Cupin_1"/>
</dbReference>
<evidence type="ECO:0000259" key="1">
    <source>
        <dbReference type="Pfam" id="PF00190"/>
    </source>
</evidence>
<dbReference type="RefSeq" id="WP_283441293.1">
    <property type="nucleotide sequence ID" value="NZ_FXUL01000003.1"/>
</dbReference>
<organism evidence="2 3">
    <name type="scientific">Noviherbaspirillum suwonense</name>
    <dbReference type="NCBI Taxonomy" id="1224511"/>
    <lineage>
        <taxon>Bacteria</taxon>
        <taxon>Pseudomonadati</taxon>
        <taxon>Pseudomonadota</taxon>
        <taxon>Betaproteobacteria</taxon>
        <taxon>Burkholderiales</taxon>
        <taxon>Oxalobacteraceae</taxon>
        <taxon>Noviherbaspirillum</taxon>
    </lineage>
</organism>
<sequence>MTDCVPPLAINPALALDVRCAPCIHAAFEDMQDSRLFAIAAVDERGELIAIDCAAVHPTLIEVIQTRPRVVRGNHRHRRCSEVLTVTHGALDIYLLCDCPGRHLFRKRMEAGASVHLPPGTAHAIHTLAETAITSIFMNGDPRLDRERVEMISL</sequence>
<dbReference type="InterPro" id="IPR011051">
    <property type="entry name" value="RmlC_Cupin_sf"/>
</dbReference>
<dbReference type="SUPFAM" id="SSF51182">
    <property type="entry name" value="RmlC-like cupins"/>
    <property type="match status" value="1"/>
</dbReference>
<evidence type="ECO:0000313" key="3">
    <source>
        <dbReference type="Proteomes" id="UP001158049"/>
    </source>
</evidence>
<protein>
    <submittedName>
        <fullName evidence="2">dTDP-4-dehydrorhamnose 3,5-epimerase</fullName>
    </submittedName>
</protein>
<feature type="domain" description="Cupin type-1" evidence="1">
    <location>
        <begin position="65"/>
        <end position="131"/>
    </location>
</feature>
<gene>
    <name evidence="2" type="ORF">SAMN06295970_10315</name>
</gene>
<dbReference type="Proteomes" id="UP001158049">
    <property type="component" value="Unassembled WGS sequence"/>
</dbReference>